<comment type="caution">
    <text evidence="1">The sequence shown here is derived from an EMBL/GenBank/DDBJ whole genome shotgun (WGS) entry which is preliminary data.</text>
</comment>
<evidence type="ECO:0000313" key="1">
    <source>
        <dbReference type="EMBL" id="KAK9676277.1"/>
    </source>
</evidence>
<protein>
    <submittedName>
        <fullName evidence="1">Uncharacterized protein</fullName>
    </submittedName>
</protein>
<gene>
    <name evidence="1" type="ORF">RND81_11G066200</name>
</gene>
<evidence type="ECO:0000313" key="2">
    <source>
        <dbReference type="Proteomes" id="UP001443914"/>
    </source>
</evidence>
<dbReference type="AlphaFoldDB" id="A0AAW1HHP2"/>
<proteinExistence type="predicted"/>
<organism evidence="1 2">
    <name type="scientific">Saponaria officinalis</name>
    <name type="common">Common soapwort</name>
    <name type="synonym">Lychnis saponaria</name>
    <dbReference type="NCBI Taxonomy" id="3572"/>
    <lineage>
        <taxon>Eukaryota</taxon>
        <taxon>Viridiplantae</taxon>
        <taxon>Streptophyta</taxon>
        <taxon>Embryophyta</taxon>
        <taxon>Tracheophyta</taxon>
        <taxon>Spermatophyta</taxon>
        <taxon>Magnoliopsida</taxon>
        <taxon>eudicotyledons</taxon>
        <taxon>Gunneridae</taxon>
        <taxon>Pentapetalae</taxon>
        <taxon>Caryophyllales</taxon>
        <taxon>Caryophyllaceae</taxon>
        <taxon>Caryophylleae</taxon>
        <taxon>Saponaria</taxon>
    </lineage>
</organism>
<accession>A0AAW1HHP2</accession>
<sequence length="143" mass="16752">MRWLFNCHYDINEEGASNRSREYVLSSEDYMLLIFDKVAPQPKLKYFYNHRMSVVCKRWAQMFMFHQEALRLAKAYTHAINRAYGNGIAVVTRNDKVVSKMCICNKFDYRLGHKLLHLRQLAISPIVTEDLTSIIGHLGFVYG</sequence>
<dbReference type="EMBL" id="JBDFQZ010000011">
    <property type="protein sequence ID" value="KAK9676277.1"/>
    <property type="molecule type" value="Genomic_DNA"/>
</dbReference>
<keyword evidence="2" id="KW-1185">Reference proteome</keyword>
<name>A0AAW1HHP2_SAPOF</name>
<reference evidence="1" key="1">
    <citation type="submission" date="2024-03" db="EMBL/GenBank/DDBJ databases">
        <title>WGS assembly of Saponaria officinalis var. Norfolk2.</title>
        <authorList>
            <person name="Jenkins J."/>
            <person name="Shu S."/>
            <person name="Grimwood J."/>
            <person name="Barry K."/>
            <person name="Goodstein D."/>
            <person name="Schmutz J."/>
            <person name="Leebens-Mack J."/>
            <person name="Osbourn A."/>
        </authorList>
    </citation>
    <scope>NUCLEOTIDE SEQUENCE [LARGE SCALE GENOMIC DNA]</scope>
    <source>
        <strain evidence="1">JIC</strain>
    </source>
</reference>
<dbReference type="Proteomes" id="UP001443914">
    <property type="component" value="Unassembled WGS sequence"/>
</dbReference>